<name>A0A507FP77_9FUNG</name>
<dbReference type="GO" id="GO:0001732">
    <property type="term" value="P:formation of cytoplasmic translation initiation complex"/>
    <property type="evidence" value="ECO:0007669"/>
    <property type="project" value="UniProtKB-UniRule"/>
</dbReference>
<evidence type="ECO:0000313" key="7">
    <source>
        <dbReference type="Proteomes" id="UP000320333"/>
    </source>
</evidence>
<dbReference type="InterPro" id="IPR011990">
    <property type="entry name" value="TPR-like_helical_dom_sf"/>
</dbReference>
<evidence type="ECO:0000256" key="4">
    <source>
        <dbReference type="HAMAP-Rule" id="MF_03011"/>
    </source>
</evidence>
<comment type="caution">
    <text evidence="6">The sequence shown here is derived from an EMBL/GenBank/DDBJ whole genome shotgun (WGS) entry which is preliminary data.</text>
</comment>
<comment type="subunit">
    <text evidence="4">Component of the eukaryotic translation initiation factor 3 (eIF-3) complex.</text>
</comment>
<evidence type="ECO:0000256" key="1">
    <source>
        <dbReference type="ARBA" id="ARBA00022490"/>
    </source>
</evidence>
<dbReference type="GO" id="GO:0003743">
    <property type="term" value="F:translation initiation factor activity"/>
    <property type="evidence" value="ECO:0007669"/>
    <property type="project" value="UniProtKB-UniRule"/>
</dbReference>
<feature type="chain" id="PRO_5021435289" description="Eukaryotic translation initiation factor 3 subunit L" evidence="5">
    <location>
        <begin position="26"/>
        <end position="609"/>
    </location>
</feature>
<comment type="similarity">
    <text evidence="4">Belongs to the eIF-3 subunit L family.</text>
</comment>
<evidence type="ECO:0000256" key="3">
    <source>
        <dbReference type="ARBA" id="ARBA00022917"/>
    </source>
</evidence>
<keyword evidence="3 4" id="KW-0648">Protein biosynthesis</keyword>
<dbReference type="GO" id="GO:0005852">
    <property type="term" value="C:eukaryotic translation initiation factor 3 complex"/>
    <property type="evidence" value="ECO:0007669"/>
    <property type="project" value="UniProtKB-UniRule"/>
</dbReference>
<dbReference type="OrthoDB" id="15082at2759"/>
<dbReference type="Proteomes" id="UP000320333">
    <property type="component" value="Unassembled WGS sequence"/>
</dbReference>
<evidence type="ECO:0000256" key="2">
    <source>
        <dbReference type="ARBA" id="ARBA00022540"/>
    </source>
</evidence>
<keyword evidence="1 4" id="KW-0963">Cytoplasm</keyword>
<sequence length="609" mass="70143">MFHQEAGVSLDVLLIDLVLLVSVSGRQGDVRFKMSNLSLNEQVLFDEDEVVAEEVELPVVFLQDDDDLIDFGALPPQSASSSHKHQIPDAVANFLRTLQNALTTRAVWELHQLYENSFVKLTEKFYAKSAWPNVESVAALIGEDDAIFLALYKELYYRHIYAKLQPSVEDRINSYTNYCDLFNLILTPVEPLELELPNQWIWDMIDEFIYQFQSFCQFKSKGGSGSAKSKVEMESLKERPDVWNVLNVLNVLYSFTQKSRINEQLWVSKHGGDMTEAVGQFGDASLYRMLGYFSIVGLLRIHCMLGDYTMALKALENIELNKKGLFARVTACHITTYYYVGFSYMMMRRYSDAIKAFAHILLFISRTKQYHVRSYQHEVIQKKGDQMYALLAICLALCPQRVDENVHTILREKYAEHLNKMQKEYVLLHSLCRSNDDMSSYLSLHSGDESIPVFEELFLFACPKFISPAGSSSSSTETTTTGASLPAQTLQQLKPFLTEVRQHHLIATIRSYLKLYTSLKVDKLASFVGKTSEELRTELLVYKHKTRQRRWEAGSVFEGEYASPWDLDFYIKQDMIFISESKVERRIGEWFVRQISKFEDTITNLNRLG</sequence>
<evidence type="ECO:0000256" key="5">
    <source>
        <dbReference type="SAM" id="SignalP"/>
    </source>
</evidence>
<dbReference type="InterPro" id="IPR019382">
    <property type="entry name" value="eIF3l"/>
</dbReference>
<evidence type="ECO:0000313" key="6">
    <source>
        <dbReference type="EMBL" id="TPX77480.1"/>
    </source>
</evidence>
<proteinExistence type="inferred from homology"/>
<dbReference type="PANTHER" id="PTHR13242:SF0">
    <property type="entry name" value="EUKARYOTIC TRANSLATION INITIATION FACTOR 3 SUBUNIT L"/>
    <property type="match status" value="1"/>
</dbReference>
<gene>
    <name evidence="6" type="ORF">CcCBS67573_g01269</name>
</gene>
<keyword evidence="2 4" id="KW-0396">Initiation factor</keyword>
<keyword evidence="5" id="KW-0732">Signal</keyword>
<dbReference type="GO" id="GO:0016282">
    <property type="term" value="C:eukaryotic 43S preinitiation complex"/>
    <property type="evidence" value="ECO:0007669"/>
    <property type="project" value="UniProtKB-UniRule"/>
</dbReference>
<dbReference type="HAMAP" id="MF_03011">
    <property type="entry name" value="eIF3l"/>
    <property type="match status" value="1"/>
</dbReference>
<dbReference type="AlphaFoldDB" id="A0A507FP77"/>
<dbReference type="Pfam" id="PF10255">
    <property type="entry name" value="Paf67"/>
    <property type="match status" value="1"/>
</dbReference>
<dbReference type="STRING" id="246404.A0A507FP77"/>
<comment type="subcellular location">
    <subcellularLocation>
        <location evidence="4">Cytoplasm</location>
    </subcellularLocation>
</comment>
<dbReference type="PANTHER" id="PTHR13242">
    <property type="entry name" value="EUKARYOTIC TRANSLATION INITIATION FACTOR 3"/>
    <property type="match status" value="1"/>
</dbReference>
<reference evidence="6 7" key="1">
    <citation type="journal article" date="2019" name="Sci. Rep.">
        <title>Comparative genomics of chytrid fungi reveal insights into the obligate biotrophic and pathogenic lifestyle of Synchytrium endobioticum.</title>
        <authorList>
            <person name="van de Vossenberg B.T.L.H."/>
            <person name="Warris S."/>
            <person name="Nguyen H.D.T."/>
            <person name="van Gent-Pelzer M.P.E."/>
            <person name="Joly D.L."/>
            <person name="van de Geest H.C."/>
            <person name="Bonants P.J.M."/>
            <person name="Smith D.S."/>
            <person name="Levesque C.A."/>
            <person name="van der Lee T.A.J."/>
        </authorList>
    </citation>
    <scope>NUCLEOTIDE SEQUENCE [LARGE SCALE GENOMIC DNA]</scope>
    <source>
        <strain evidence="6 7">CBS 675.73</strain>
    </source>
</reference>
<dbReference type="SUPFAM" id="SSF48452">
    <property type="entry name" value="TPR-like"/>
    <property type="match status" value="1"/>
</dbReference>
<dbReference type="EMBL" id="QEAP01000020">
    <property type="protein sequence ID" value="TPX77480.1"/>
    <property type="molecule type" value="Genomic_DNA"/>
</dbReference>
<feature type="signal peptide" evidence="5">
    <location>
        <begin position="1"/>
        <end position="25"/>
    </location>
</feature>
<accession>A0A507FP77</accession>
<keyword evidence="7" id="KW-1185">Reference proteome</keyword>
<organism evidence="6 7">
    <name type="scientific">Chytriomyces confervae</name>
    <dbReference type="NCBI Taxonomy" id="246404"/>
    <lineage>
        <taxon>Eukaryota</taxon>
        <taxon>Fungi</taxon>
        <taxon>Fungi incertae sedis</taxon>
        <taxon>Chytridiomycota</taxon>
        <taxon>Chytridiomycota incertae sedis</taxon>
        <taxon>Chytridiomycetes</taxon>
        <taxon>Chytridiales</taxon>
        <taxon>Chytriomycetaceae</taxon>
        <taxon>Chytriomyces</taxon>
    </lineage>
</organism>
<comment type="function">
    <text evidence="4">Component of the eukaryotic translation initiation factor 3 (eIF-3) complex, which is involved in protein synthesis of a specialized repertoire of mRNAs and, together with other initiation factors, stimulates binding of mRNA and methionyl-tRNAi to the 40S ribosome. The eIF-3 complex specifically targets and initiates translation of a subset of mRNAs involved in cell proliferation.</text>
</comment>
<protein>
    <recommendedName>
        <fullName evidence="4">Eukaryotic translation initiation factor 3 subunit L</fullName>
        <shortName evidence="4">eIF3l</shortName>
    </recommendedName>
</protein>
<dbReference type="GO" id="GO:0033290">
    <property type="term" value="C:eukaryotic 48S preinitiation complex"/>
    <property type="evidence" value="ECO:0007669"/>
    <property type="project" value="UniProtKB-UniRule"/>
</dbReference>